<reference evidence="1 2" key="1">
    <citation type="submission" date="2020-11" db="EMBL/GenBank/DDBJ databases">
        <title>Indigenous Rhizobia Nodulating Common beans in Western Kenya.</title>
        <authorList>
            <person name="Wekesa C.S."/>
            <person name="Oelmueller R."/>
            <person name="Furch A.C."/>
        </authorList>
    </citation>
    <scope>NUCLEOTIDE SEQUENCE [LARGE SCALE GENOMIC DNA]</scope>
    <source>
        <strain evidence="2">BS3</strain>
        <plasmid evidence="1 2">pBS3d</plasmid>
    </source>
</reference>
<protein>
    <submittedName>
        <fullName evidence="1">Uncharacterized protein</fullName>
    </submittedName>
</protein>
<dbReference type="AlphaFoldDB" id="A0A7X6F795"/>
<geneLocation type="plasmid" evidence="1 2">
    <name>pBS3d</name>
</geneLocation>
<dbReference type="Proteomes" id="UP000540266">
    <property type="component" value="Plasmid pBS3d"/>
</dbReference>
<evidence type="ECO:0000313" key="1">
    <source>
        <dbReference type="EMBL" id="QPK13252.1"/>
    </source>
</evidence>
<dbReference type="EMBL" id="CP064935">
    <property type="protein sequence ID" value="QPK13252.1"/>
    <property type="molecule type" value="Genomic_DNA"/>
</dbReference>
<gene>
    <name evidence="1" type="ORF">HER27_031590</name>
</gene>
<evidence type="ECO:0000313" key="2">
    <source>
        <dbReference type="Proteomes" id="UP000540266"/>
    </source>
</evidence>
<proteinExistence type="predicted"/>
<keyword evidence="1" id="KW-0614">Plasmid</keyword>
<name>A0A7X6F795_9HYPH</name>
<organism evidence="1 2">
    <name type="scientific">Rhizobium phaseoli</name>
    <dbReference type="NCBI Taxonomy" id="396"/>
    <lineage>
        <taxon>Bacteria</taxon>
        <taxon>Pseudomonadati</taxon>
        <taxon>Pseudomonadota</taxon>
        <taxon>Alphaproteobacteria</taxon>
        <taxon>Hyphomicrobiales</taxon>
        <taxon>Rhizobiaceae</taxon>
        <taxon>Rhizobium/Agrobacterium group</taxon>
        <taxon>Rhizobium</taxon>
    </lineage>
</organism>
<accession>A0A7X6F795</accession>
<sequence length="64" mass="7191">MMNPLIAILKNRSAKAIRMVIAIFEREVRSRRGANRAVTKVQQANLDDLPIADADPAVNEKFSR</sequence>
<dbReference type="RefSeq" id="WP_167860755.1">
    <property type="nucleotide sequence ID" value="NZ_CP013531.1"/>
</dbReference>